<evidence type="ECO:0000313" key="2">
    <source>
        <dbReference type="EMBL" id="QJA98757.1"/>
    </source>
</evidence>
<dbReference type="AlphaFoldDB" id="A0A6M3LTU4"/>
<accession>A0A6M3LTU4</accession>
<dbReference type="EMBL" id="MT143769">
    <property type="protein sequence ID" value="QJB02248.1"/>
    <property type="molecule type" value="Genomic_DNA"/>
</dbReference>
<feature type="region of interest" description="Disordered" evidence="1">
    <location>
        <begin position="1"/>
        <end position="56"/>
    </location>
</feature>
<feature type="region of interest" description="Disordered" evidence="1">
    <location>
        <begin position="86"/>
        <end position="106"/>
    </location>
</feature>
<gene>
    <name evidence="2" type="ORF">MM171A01607_0004</name>
    <name evidence="3" type="ORF">MM171B01399_0009</name>
</gene>
<dbReference type="EMBL" id="MT143606">
    <property type="protein sequence ID" value="QJA98757.1"/>
    <property type="molecule type" value="Genomic_DNA"/>
</dbReference>
<reference evidence="2" key="1">
    <citation type="submission" date="2020-03" db="EMBL/GenBank/DDBJ databases">
        <title>The deep terrestrial virosphere.</title>
        <authorList>
            <person name="Holmfeldt K."/>
            <person name="Nilsson E."/>
            <person name="Simone D."/>
            <person name="Lopez-Fernandez M."/>
            <person name="Wu X."/>
            <person name="de Brujin I."/>
            <person name="Lundin D."/>
            <person name="Andersson A."/>
            <person name="Bertilsson S."/>
            <person name="Dopson M."/>
        </authorList>
    </citation>
    <scope>NUCLEOTIDE SEQUENCE</scope>
    <source>
        <strain evidence="2">MM171A01607</strain>
        <strain evidence="3">MM171B01399</strain>
    </source>
</reference>
<feature type="compositionally biased region" description="Basic and acidic residues" evidence="1">
    <location>
        <begin position="89"/>
        <end position="102"/>
    </location>
</feature>
<evidence type="ECO:0000256" key="1">
    <source>
        <dbReference type="SAM" id="MobiDB-lite"/>
    </source>
</evidence>
<feature type="region of interest" description="Disordered" evidence="1">
    <location>
        <begin position="230"/>
        <end position="249"/>
    </location>
</feature>
<feature type="compositionally biased region" description="Polar residues" evidence="1">
    <location>
        <begin position="236"/>
        <end position="249"/>
    </location>
</feature>
<protein>
    <submittedName>
        <fullName evidence="2">Uncharacterized protein</fullName>
    </submittedName>
</protein>
<name>A0A6M3LTU4_9ZZZZ</name>
<proteinExistence type="predicted"/>
<organism evidence="2">
    <name type="scientific">viral metagenome</name>
    <dbReference type="NCBI Taxonomy" id="1070528"/>
    <lineage>
        <taxon>unclassified sequences</taxon>
        <taxon>metagenomes</taxon>
        <taxon>organismal metagenomes</taxon>
    </lineage>
</organism>
<sequence>MAFNRMPTQEDRVQQQAGEDTARRLIKARTGTTSSRFAQRQDARQRIAEQSGLSNRQQAAVAAERRLAESRAIIATNAEAEAAEQEAAEAAHRQEQEERRATASDQTMIDRAAQIADLCARHGVPEKASKFILDGIAPAEVERLIGRASAITALVEQARKIDARIDAGMARQLIANGATIKEARAAVINEMADLSDTIMIRGQVPPDATGPSAEQKNVGRWRQAFAKAGGAISRPTVAQQQGGTTHEQG</sequence>
<evidence type="ECO:0000313" key="3">
    <source>
        <dbReference type="EMBL" id="QJB02248.1"/>
    </source>
</evidence>